<evidence type="ECO:0000313" key="6">
    <source>
        <dbReference type="EMBL" id="KAE8729918.1"/>
    </source>
</evidence>
<protein>
    <recommendedName>
        <fullName evidence="2">Translation initiation factor eIF2B subunit delta</fullName>
    </recommendedName>
    <alternativeName>
        <fullName evidence="3">eIF2B GDP-GTP exchange factor subunit delta</fullName>
    </alternativeName>
</protein>
<dbReference type="InterPro" id="IPR037171">
    <property type="entry name" value="NagB/RpiA_transferase-like"/>
</dbReference>
<feature type="region of interest" description="Disordered" evidence="5">
    <location>
        <begin position="153"/>
        <end position="278"/>
    </location>
</feature>
<dbReference type="Proteomes" id="UP000436088">
    <property type="component" value="Unassembled WGS sequence"/>
</dbReference>
<evidence type="ECO:0000256" key="4">
    <source>
        <dbReference type="RuleBase" id="RU003814"/>
    </source>
</evidence>
<dbReference type="InterPro" id="IPR000649">
    <property type="entry name" value="IF-2B-related"/>
</dbReference>
<dbReference type="Pfam" id="PF01008">
    <property type="entry name" value="IF-2B"/>
    <property type="match status" value="1"/>
</dbReference>
<evidence type="ECO:0000256" key="1">
    <source>
        <dbReference type="ARBA" id="ARBA00007251"/>
    </source>
</evidence>
<gene>
    <name evidence="6" type="ORF">F3Y22_tig00003041pilonHSYRG00139</name>
</gene>
<name>A0A6A3CRV2_HIBSY</name>
<evidence type="ECO:0000313" key="7">
    <source>
        <dbReference type="Proteomes" id="UP000436088"/>
    </source>
</evidence>
<feature type="compositionally biased region" description="Basic and acidic residues" evidence="5">
    <location>
        <begin position="240"/>
        <end position="266"/>
    </location>
</feature>
<dbReference type="SUPFAM" id="SSF100950">
    <property type="entry name" value="NagB/RpiA/CoA transferase-like"/>
    <property type="match status" value="1"/>
</dbReference>
<keyword evidence="7" id="KW-1185">Reference proteome</keyword>
<accession>A0A6A3CRV2</accession>
<evidence type="ECO:0000256" key="2">
    <source>
        <dbReference type="ARBA" id="ARBA00044147"/>
    </source>
</evidence>
<proteinExistence type="inferred from homology"/>
<organism evidence="6 7">
    <name type="scientific">Hibiscus syriacus</name>
    <name type="common">Rose of Sharon</name>
    <dbReference type="NCBI Taxonomy" id="106335"/>
    <lineage>
        <taxon>Eukaryota</taxon>
        <taxon>Viridiplantae</taxon>
        <taxon>Streptophyta</taxon>
        <taxon>Embryophyta</taxon>
        <taxon>Tracheophyta</taxon>
        <taxon>Spermatophyta</taxon>
        <taxon>Magnoliopsida</taxon>
        <taxon>eudicotyledons</taxon>
        <taxon>Gunneridae</taxon>
        <taxon>Pentapetalae</taxon>
        <taxon>rosids</taxon>
        <taxon>malvids</taxon>
        <taxon>Malvales</taxon>
        <taxon>Malvaceae</taxon>
        <taxon>Malvoideae</taxon>
        <taxon>Hibiscus</taxon>
    </lineage>
</organism>
<dbReference type="AlphaFoldDB" id="A0A6A3CRV2"/>
<evidence type="ECO:0000256" key="5">
    <source>
        <dbReference type="SAM" id="MobiDB-lite"/>
    </source>
</evidence>
<dbReference type="EMBL" id="VEPZ02000209">
    <property type="protein sequence ID" value="KAE8729918.1"/>
    <property type="molecule type" value="Genomic_DNA"/>
</dbReference>
<comment type="caution">
    <text evidence="6">The sequence shown here is derived from an EMBL/GenBank/DDBJ whole genome shotgun (WGS) entry which is preliminary data.</text>
</comment>
<dbReference type="PANTHER" id="PTHR10233:SF21">
    <property type="entry name" value="NAGB_RPIA_COA TRANSFERASE-LIKE SUPERFAMILY PROTEIN"/>
    <property type="match status" value="1"/>
</dbReference>
<evidence type="ECO:0000256" key="3">
    <source>
        <dbReference type="ARBA" id="ARBA00044356"/>
    </source>
</evidence>
<feature type="compositionally biased region" description="Low complexity" evidence="5">
    <location>
        <begin position="194"/>
        <end position="207"/>
    </location>
</feature>
<reference evidence="6" key="1">
    <citation type="submission" date="2019-09" db="EMBL/GenBank/DDBJ databases">
        <title>Draft genome information of white flower Hibiscus syriacus.</title>
        <authorList>
            <person name="Kim Y.-M."/>
        </authorList>
    </citation>
    <scope>NUCLEOTIDE SEQUENCE [LARGE SCALE GENOMIC DNA]</scope>
    <source>
        <strain evidence="6">YM2019G1</strain>
    </source>
</reference>
<dbReference type="PANTHER" id="PTHR10233">
    <property type="entry name" value="TRANSLATION INITIATION FACTOR EIF-2B"/>
    <property type="match status" value="1"/>
</dbReference>
<feature type="region of interest" description="Disordered" evidence="5">
    <location>
        <begin position="1"/>
        <end position="96"/>
    </location>
</feature>
<comment type="similarity">
    <text evidence="1 4">Belongs to the eIF-2B alpha/beta/delta subunits family.</text>
</comment>
<dbReference type="InterPro" id="IPR042529">
    <property type="entry name" value="IF_2B-like_C"/>
</dbReference>
<dbReference type="Gene3D" id="3.40.50.10470">
    <property type="entry name" value="Translation initiation factor eif-2b, domain 2"/>
    <property type="match status" value="1"/>
</dbReference>
<dbReference type="OrthoDB" id="10254737at2759"/>
<feature type="compositionally biased region" description="Polar residues" evidence="5">
    <location>
        <begin position="32"/>
        <end position="55"/>
    </location>
</feature>
<sequence length="640" mass="70537">MDTRRVSRAVPRVRQVGFFTPNTPAQHPPPTRSQSGPPTSDSPPLSESPASNTLSPVMIPPARHLSDNLGGRTSALPVPGRGNAGDHATVGSYNPSESVLWLESPTRSRISDEEFSEGTDWYRRSNSAKFATSLPSGGFNFSPVKQPESVAALEAKNPLPEKSEAQKEQASNSKPLKAKTTKAERRALQESQRAAKAASKAEANKSSTPGGAASSKHMKQPPQKKDGPPAASSVAASERIGVDRPVEKERKKDLPPPRMQFDDASRVGKAKRRSVLNQPEARNRVELFRHLPPHKNGSQLPYLESKFFELHEMHPAVYKVGLKYLTGDLSGGNARCIAMLQAFREAIKDYSTPPEKTLNRDLTSKIGGFVSFLIECRPLSMSMGNAIRFLKSRITRLPLALSESEAKATLCSDIDRFINEKIVLADKVIVRHAATKIRDGDVLLTYGSSCVVEMIFLYAHELGKRFRVVVVDSRPMLEGQKLLRRLVAKGLSCTYTQLNAISYVMHEVTRVFLGASSIFSNGTVYSRVGTASVAMVAHAFHVPVLVCCEAYKFHERVQLDSICFNELGDPDAISMVPGRVDVNYLDKLIDKQKESHQLLNLKYDATPSDYISVIVTDYGMIPPTSVPVIVREYRKEYLLI</sequence>